<gene>
    <name evidence="2" type="ORF">FQ775_03280</name>
</gene>
<dbReference type="EMBL" id="CP042301">
    <property type="protein sequence ID" value="QDY99471.1"/>
    <property type="molecule type" value="Genomic_DNA"/>
</dbReference>
<organism evidence="2 3">
    <name type="scientific">Nitratireductor mangrovi</name>
    <dbReference type="NCBI Taxonomy" id="2599600"/>
    <lineage>
        <taxon>Bacteria</taxon>
        <taxon>Pseudomonadati</taxon>
        <taxon>Pseudomonadota</taxon>
        <taxon>Alphaproteobacteria</taxon>
        <taxon>Hyphomicrobiales</taxon>
        <taxon>Phyllobacteriaceae</taxon>
        <taxon>Nitratireductor</taxon>
    </lineage>
</organism>
<evidence type="ECO:0000256" key="1">
    <source>
        <dbReference type="SAM" id="Phobius"/>
    </source>
</evidence>
<keyword evidence="3" id="KW-1185">Reference proteome</keyword>
<evidence type="ECO:0000313" key="3">
    <source>
        <dbReference type="Proteomes" id="UP000321389"/>
    </source>
</evidence>
<keyword evidence="1" id="KW-1133">Transmembrane helix</keyword>
<keyword evidence="1" id="KW-0472">Membrane</keyword>
<name>A0A5B8KV80_9HYPH</name>
<reference evidence="2" key="1">
    <citation type="submission" date="2020-04" db="EMBL/GenBank/DDBJ databases">
        <title>Nitratireductor sp. nov. isolated from mangrove soil.</title>
        <authorList>
            <person name="Ye Y."/>
        </authorList>
    </citation>
    <scope>NUCLEOTIDE SEQUENCE</scope>
    <source>
        <strain evidence="2">SY7</strain>
    </source>
</reference>
<dbReference type="AlphaFoldDB" id="A0A5B8KV80"/>
<evidence type="ECO:0000313" key="2">
    <source>
        <dbReference type="EMBL" id="QDY99471.1"/>
    </source>
</evidence>
<feature type="transmembrane region" description="Helical" evidence="1">
    <location>
        <begin position="69"/>
        <end position="88"/>
    </location>
</feature>
<accession>A0A5B8KV80</accession>
<dbReference type="Proteomes" id="UP000321389">
    <property type="component" value="Chromosome"/>
</dbReference>
<dbReference type="KEGG" id="niy:FQ775_03280"/>
<feature type="transmembrane region" description="Helical" evidence="1">
    <location>
        <begin position="12"/>
        <end position="31"/>
    </location>
</feature>
<keyword evidence="1" id="KW-0812">Transmembrane</keyword>
<protein>
    <submittedName>
        <fullName evidence="2">Uncharacterized protein</fullName>
    </submittedName>
</protein>
<sequence length="89" mass="9923">MSTGWATIEVAGAWLFLAGLIAWTIGAGLHFRLNSEQWNRWLSARSFAEHKRQSWDTLRDIFGDHRSRWPALFGAILTLAGIGVLLAAS</sequence>
<proteinExistence type="predicted"/>
<dbReference type="RefSeq" id="WP_146298127.1">
    <property type="nucleotide sequence ID" value="NZ_CP042301.2"/>
</dbReference>